<dbReference type="Gene3D" id="1.20.1050.80">
    <property type="entry name" value="VPS9 domain"/>
    <property type="match status" value="1"/>
</dbReference>
<dbReference type="GO" id="GO:0003677">
    <property type="term" value="F:DNA binding"/>
    <property type="evidence" value="ECO:0007669"/>
    <property type="project" value="InterPro"/>
</dbReference>
<feature type="domain" description="VPS9" evidence="7">
    <location>
        <begin position="246"/>
        <end position="389"/>
    </location>
</feature>
<dbReference type="SUPFAM" id="SSF57716">
    <property type="entry name" value="Glucocorticoid receptor-like (DNA-binding domain)"/>
    <property type="match status" value="1"/>
</dbReference>
<name>A0A1D1VRA9_RAMVA</name>
<dbReference type="AlphaFoldDB" id="A0A1D1VRA9"/>
<dbReference type="InterPro" id="IPR003123">
    <property type="entry name" value="VPS9"/>
</dbReference>
<evidence type="ECO:0000313" key="8">
    <source>
        <dbReference type="EMBL" id="GAV04095.1"/>
    </source>
</evidence>
<dbReference type="PANTHER" id="PTHR23101:SF122">
    <property type="entry name" value="RABAPTIN-5-ASSOCIATED EXCHANGE FACTOR FOR RAB5"/>
    <property type="match status" value="1"/>
</dbReference>
<dbReference type="Gene3D" id="1.10.246.120">
    <property type="match status" value="1"/>
</dbReference>
<dbReference type="PANTHER" id="PTHR23101">
    <property type="entry name" value="RAB GDP/GTP EXCHANGE FACTOR"/>
    <property type="match status" value="1"/>
</dbReference>
<evidence type="ECO:0000256" key="1">
    <source>
        <dbReference type="ARBA" id="ARBA00022723"/>
    </source>
</evidence>
<dbReference type="Proteomes" id="UP000186922">
    <property type="component" value="Unassembled WGS sequence"/>
</dbReference>
<evidence type="ECO:0000259" key="7">
    <source>
        <dbReference type="PROSITE" id="PS51205"/>
    </source>
</evidence>
<feature type="region of interest" description="Disordered" evidence="5">
    <location>
        <begin position="51"/>
        <end position="85"/>
    </location>
</feature>
<dbReference type="PROSITE" id="PS51036">
    <property type="entry name" value="ZF_A20"/>
    <property type="match status" value="1"/>
</dbReference>
<dbReference type="GO" id="GO:0008270">
    <property type="term" value="F:zinc ion binding"/>
    <property type="evidence" value="ECO:0007669"/>
    <property type="project" value="UniProtKB-KW"/>
</dbReference>
<feature type="coiled-coil region" evidence="4">
    <location>
        <begin position="419"/>
        <end position="449"/>
    </location>
</feature>
<dbReference type="GO" id="GO:0016192">
    <property type="term" value="P:vesicle-mediated transport"/>
    <property type="evidence" value="ECO:0007669"/>
    <property type="project" value="InterPro"/>
</dbReference>
<dbReference type="Gene3D" id="1.20.5.4770">
    <property type="match status" value="1"/>
</dbReference>
<dbReference type="InterPro" id="IPR041545">
    <property type="entry name" value="DUF5601"/>
</dbReference>
<feature type="domain" description="A20-type" evidence="6">
    <location>
        <begin position="18"/>
        <end position="52"/>
    </location>
</feature>
<evidence type="ECO:0000256" key="5">
    <source>
        <dbReference type="SAM" id="MobiDB-lite"/>
    </source>
</evidence>
<gene>
    <name evidence="8" type="primary">RvY_14427-1</name>
    <name evidence="8" type="synonym">RvY_14427.1</name>
    <name evidence="8" type="ORF">RvY_14427</name>
</gene>
<dbReference type="GO" id="GO:0005829">
    <property type="term" value="C:cytosol"/>
    <property type="evidence" value="ECO:0007669"/>
    <property type="project" value="TreeGrafter"/>
</dbReference>
<dbReference type="InterPro" id="IPR002653">
    <property type="entry name" value="Znf_A20"/>
</dbReference>
<sequence>MIMAFLSSQPKRSMFQLNESDLMCKNACGFYGNPEWRGLCSQCFREYQKKAEASRSRHPLRGKETLTEQTTKHQTPPSVGSSTLSQTVSTVKTALSPFDKFVSKKKQQSERKTHTVKSIFAGAAPKDAEPEHARPTRQVSADVQHVVREFNEYLQTLPKPIASDIAKRIQTVANKLLDYSAVDYSIDELTKIAGNFYEEFSDRLTRNELFAGLDEASTTKIMDYAESYILIRSYKNLFCPPTTDDEDKDLQTQKQIRKLNWVTAQRLGATVDEMNPDVREHIDLAITDIIEIDTKKTVDAKLKCVVSCCRNIAQMLQLSGNGPPSADQFLPAVIYVVLKANPPRMQSNIKFITRFANPNRLRTGEAGYFFTNLCCALSFIESMDAKSLEMTEDEFQLYMSGEISSSSLHEQQAFMCDGLRQMNKNLQILNELKQRQARLDEKIKAEQELMEDFFASCMRKIQEGREKYPLIVKPRRQLPVFTFGPANNASKENIQDSLNPSWADS</sequence>
<dbReference type="EMBL" id="BDGG01000010">
    <property type="protein sequence ID" value="GAV04095.1"/>
    <property type="molecule type" value="Genomic_DNA"/>
</dbReference>
<dbReference type="InterPro" id="IPR037191">
    <property type="entry name" value="VPS9_dom_sf"/>
</dbReference>
<dbReference type="SUPFAM" id="SSF109993">
    <property type="entry name" value="VPS9 domain"/>
    <property type="match status" value="1"/>
</dbReference>
<dbReference type="OrthoDB" id="300289at2759"/>
<dbReference type="InterPro" id="IPR045046">
    <property type="entry name" value="Vps9-like"/>
</dbReference>
<keyword evidence="9" id="KW-1185">Reference proteome</keyword>
<evidence type="ECO:0000259" key="6">
    <source>
        <dbReference type="PROSITE" id="PS51036"/>
    </source>
</evidence>
<dbReference type="GO" id="GO:0005085">
    <property type="term" value="F:guanyl-nucleotide exchange factor activity"/>
    <property type="evidence" value="ECO:0007669"/>
    <property type="project" value="InterPro"/>
</dbReference>
<keyword evidence="1" id="KW-0479">Metal-binding</keyword>
<dbReference type="GO" id="GO:0031267">
    <property type="term" value="F:small GTPase binding"/>
    <property type="evidence" value="ECO:0007669"/>
    <property type="project" value="TreeGrafter"/>
</dbReference>
<comment type="caution">
    <text evidence="8">The sequence shown here is derived from an EMBL/GenBank/DDBJ whole genome shotgun (WGS) entry which is preliminary data.</text>
</comment>
<evidence type="ECO:0008006" key="10">
    <source>
        <dbReference type="Google" id="ProtNLM"/>
    </source>
</evidence>
<reference evidence="8 9" key="1">
    <citation type="journal article" date="2016" name="Nat. Commun.">
        <title>Extremotolerant tardigrade genome and improved radiotolerance of human cultured cells by tardigrade-unique protein.</title>
        <authorList>
            <person name="Hashimoto T."/>
            <person name="Horikawa D.D."/>
            <person name="Saito Y."/>
            <person name="Kuwahara H."/>
            <person name="Kozuka-Hata H."/>
            <person name="Shin-I T."/>
            <person name="Minakuchi Y."/>
            <person name="Ohishi K."/>
            <person name="Motoyama A."/>
            <person name="Aizu T."/>
            <person name="Enomoto A."/>
            <person name="Kondo K."/>
            <person name="Tanaka S."/>
            <person name="Hara Y."/>
            <person name="Koshikawa S."/>
            <person name="Sagara H."/>
            <person name="Miura T."/>
            <person name="Yokobori S."/>
            <person name="Miyagawa K."/>
            <person name="Suzuki Y."/>
            <person name="Kubo T."/>
            <person name="Oyama M."/>
            <person name="Kohara Y."/>
            <person name="Fujiyama A."/>
            <person name="Arakawa K."/>
            <person name="Katayama T."/>
            <person name="Toyoda A."/>
            <person name="Kunieda T."/>
        </authorList>
    </citation>
    <scope>NUCLEOTIDE SEQUENCE [LARGE SCALE GENOMIC DNA]</scope>
    <source>
        <strain evidence="8 9">YOKOZUNA-1</strain>
    </source>
</reference>
<evidence type="ECO:0000313" key="9">
    <source>
        <dbReference type="Proteomes" id="UP000186922"/>
    </source>
</evidence>
<protein>
    <recommendedName>
        <fullName evidence="10">Rab5 GDP/GTP exchange factor</fullName>
    </recommendedName>
</protein>
<evidence type="ECO:0000256" key="4">
    <source>
        <dbReference type="SAM" id="Coils"/>
    </source>
</evidence>
<feature type="compositionally biased region" description="Basic and acidic residues" evidence="5">
    <location>
        <begin position="51"/>
        <end position="66"/>
    </location>
</feature>
<keyword evidence="4" id="KW-0175">Coiled coil</keyword>
<dbReference type="GO" id="GO:0030139">
    <property type="term" value="C:endocytic vesicle"/>
    <property type="evidence" value="ECO:0007669"/>
    <property type="project" value="TreeGrafter"/>
</dbReference>
<dbReference type="SMART" id="SM00259">
    <property type="entry name" value="ZnF_A20"/>
    <property type="match status" value="1"/>
</dbReference>
<dbReference type="SMART" id="SM00167">
    <property type="entry name" value="VPS9"/>
    <property type="match status" value="1"/>
</dbReference>
<dbReference type="STRING" id="947166.A0A1D1VRA9"/>
<organism evidence="8 9">
    <name type="scientific">Ramazzottius varieornatus</name>
    <name type="common">Water bear</name>
    <name type="synonym">Tardigrade</name>
    <dbReference type="NCBI Taxonomy" id="947166"/>
    <lineage>
        <taxon>Eukaryota</taxon>
        <taxon>Metazoa</taxon>
        <taxon>Ecdysozoa</taxon>
        <taxon>Tardigrada</taxon>
        <taxon>Eutardigrada</taxon>
        <taxon>Parachela</taxon>
        <taxon>Hypsibioidea</taxon>
        <taxon>Ramazzottiidae</taxon>
        <taxon>Ramazzottius</taxon>
    </lineage>
</organism>
<dbReference type="Pfam" id="PF01754">
    <property type="entry name" value="zf-A20"/>
    <property type="match status" value="1"/>
</dbReference>
<keyword evidence="2" id="KW-0863">Zinc-finger</keyword>
<keyword evidence="3" id="KW-0862">Zinc</keyword>
<dbReference type="PROSITE" id="PS51205">
    <property type="entry name" value="VPS9"/>
    <property type="match status" value="1"/>
</dbReference>
<evidence type="ECO:0000256" key="2">
    <source>
        <dbReference type="ARBA" id="ARBA00022771"/>
    </source>
</evidence>
<accession>A0A1D1VRA9</accession>
<proteinExistence type="predicted"/>
<feature type="compositionally biased region" description="Polar residues" evidence="5">
    <location>
        <begin position="67"/>
        <end position="85"/>
    </location>
</feature>
<evidence type="ECO:0000256" key="3">
    <source>
        <dbReference type="ARBA" id="ARBA00022833"/>
    </source>
</evidence>
<dbReference type="Pfam" id="PF02204">
    <property type="entry name" value="VPS9"/>
    <property type="match status" value="1"/>
</dbReference>
<dbReference type="Pfam" id="PF18151">
    <property type="entry name" value="DUF5601"/>
    <property type="match status" value="1"/>
</dbReference>